<dbReference type="Proteomes" id="UP001209654">
    <property type="component" value="Unassembled WGS sequence"/>
</dbReference>
<evidence type="ECO:0000313" key="5">
    <source>
        <dbReference type="EMBL" id="GLB69348.1"/>
    </source>
</evidence>
<keyword evidence="3" id="KW-1133">Transmembrane helix</keyword>
<evidence type="ECO:0000259" key="4">
    <source>
        <dbReference type="Pfam" id="PF13490"/>
    </source>
</evidence>
<accession>A0ABQ5MZG0</accession>
<reference evidence="5 6" key="1">
    <citation type="journal article" date="2023" name="Int. J. Syst. Evol. Microbiol.">
        <title>Arthrobacter mangrovi sp. nov., an actinobacterium isolated from the rhizosphere of a mangrove.</title>
        <authorList>
            <person name="Hamada M."/>
            <person name="Saitou S."/>
            <person name="Enomoto N."/>
            <person name="Nanri K."/>
            <person name="Hidaka K."/>
            <person name="Miura T."/>
            <person name="Tamura T."/>
        </authorList>
    </citation>
    <scope>NUCLEOTIDE SEQUENCE [LARGE SCALE GENOMIC DNA]</scope>
    <source>
        <strain evidence="5 6">NBRC 112813</strain>
    </source>
</reference>
<dbReference type="InterPro" id="IPR041916">
    <property type="entry name" value="Anti_sigma_zinc_sf"/>
</dbReference>
<dbReference type="Gene3D" id="1.10.10.1320">
    <property type="entry name" value="Anti-sigma factor, zinc-finger domain"/>
    <property type="match status" value="1"/>
</dbReference>
<keyword evidence="6" id="KW-1185">Reference proteome</keyword>
<evidence type="ECO:0000256" key="3">
    <source>
        <dbReference type="SAM" id="Phobius"/>
    </source>
</evidence>
<dbReference type="RefSeq" id="WP_264797443.1">
    <property type="nucleotide sequence ID" value="NZ_BRVS01000031.1"/>
</dbReference>
<organism evidence="5 6">
    <name type="scientific">Arthrobacter mangrovi</name>
    <dbReference type="NCBI Taxonomy" id="2966350"/>
    <lineage>
        <taxon>Bacteria</taxon>
        <taxon>Bacillati</taxon>
        <taxon>Actinomycetota</taxon>
        <taxon>Actinomycetes</taxon>
        <taxon>Micrococcales</taxon>
        <taxon>Micrococcaceae</taxon>
        <taxon>Arthrobacter</taxon>
    </lineage>
</organism>
<dbReference type="Pfam" id="PF13490">
    <property type="entry name" value="zf-HC2"/>
    <property type="match status" value="1"/>
</dbReference>
<keyword evidence="3" id="KW-0472">Membrane</keyword>
<comment type="caution">
    <text evidence="5">The sequence shown here is derived from an EMBL/GenBank/DDBJ whole genome shotgun (WGS) entry which is preliminary data.</text>
</comment>
<evidence type="ECO:0000256" key="2">
    <source>
        <dbReference type="ARBA" id="ARBA00023163"/>
    </source>
</evidence>
<dbReference type="EMBL" id="BRVS01000031">
    <property type="protein sequence ID" value="GLB69348.1"/>
    <property type="molecule type" value="Genomic_DNA"/>
</dbReference>
<evidence type="ECO:0000256" key="1">
    <source>
        <dbReference type="ARBA" id="ARBA00023015"/>
    </source>
</evidence>
<dbReference type="InterPro" id="IPR027383">
    <property type="entry name" value="Znf_put"/>
</dbReference>
<evidence type="ECO:0000313" key="6">
    <source>
        <dbReference type="Proteomes" id="UP001209654"/>
    </source>
</evidence>
<feature type="transmembrane region" description="Helical" evidence="3">
    <location>
        <begin position="93"/>
        <end position="115"/>
    </location>
</feature>
<protein>
    <submittedName>
        <fullName evidence="5">Anti-sigma factor</fullName>
    </submittedName>
</protein>
<feature type="domain" description="Putative zinc-finger" evidence="4">
    <location>
        <begin position="7"/>
        <end position="39"/>
    </location>
</feature>
<name>A0ABQ5MZG0_9MICC</name>
<proteinExistence type="predicted"/>
<gene>
    <name evidence="5" type="ORF">AHIS1636_37910</name>
</gene>
<sequence>MKHNHEQLSELIGLYVLGGLEPSERRAFDEHLRDCPECAAELAQLEGLPALLDGVPREVALELAQPSPEEARHNTRRLLSELHVRRRQQRRRVAGLITLVAAASLVIGAVAGPAVTAPRQEKDSYTMSASSGLEVQLDLVHKGWGTELAMDGERLPDSGILSLWVTDSTGKAHQVATWKATQAGRARLSAATAVETEKIVRVEIKDAKEIPVASVVTRG</sequence>
<keyword evidence="1" id="KW-0805">Transcription regulation</keyword>
<keyword evidence="2" id="KW-0804">Transcription</keyword>
<keyword evidence="3" id="KW-0812">Transmembrane</keyword>